<evidence type="ECO:0000313" key="12">
    <source>
        <dbReference type="Proteomes" id="UP000294599"/>
    </source>
</evidence>
<dbReference type="PRINTS" id="PR00786">
    <property type="entry name" value="NEPRILYSIN"/>
</dbReference>
<keyword evidence="4" id="KW-0479">Metal-binding</keyword>
<dbReference type="GO" id="GO:0046872">
    <property type="term" value="F:metal ion binding"/>
    <property type="evidence" value="ECO:0007669"/>
    <property type="project" value="UniProtKB-KW"/>
</dbReference>
<comment type="cofactor">
    <cofactor evidence="1">
        <name>Zn(2+)</name>
        <dbReference type="ChEBI" id="CHEBI:29105"/>
    </cofactor>
</comment>
<evidence type="ECO:0000256" key="5">
    <source>
        <dbReference type="ARBA" id="ARBA00022801"/>
    </source>
</evidence>
<dbReference type="PROSITE" id="PS51885">
    <property type="entry name" value="NEPRILYSIN"/>
    <property type="match status" value="1"/>
</dbReference>
<dbReference type="OrthoDB" id="9775677at2"/>
<feature type="chain" id="PRO_5030104880" evidence="8">
    <location>
        <begin position="25"/>
        <end position="685"/>
    </location>
</feature>
<gene>
    <name evidence="11" type="ORF">EDC25_10223</name>
</gene>
<sequence>MRRFPRLRPLVFAIGLAASTTVFAYSNERGIDPRNFDTSADACQDFYQYANGGWLATNPVPADRSLWGLFDELQERSRNVQHEILQEAASARAAKGSVRQQLGDFWASGMDERAIERAGFEPIKGDLERIAALSSGQDVVAYVRETAATGSSHLYGVAVLGDMKNSEMTMAYVMGTGLGLPDRDYYTRTDDDSRAKQDAYRAHIARVLQLVGVPEDKATEQAGQVYDIEDRLARVSMTRLQRRDAGNYYRPLDIDALESLSPSLGWREYLAAQGLDHVEKVSYASPGYFAELEFMLKEVPVEHWRAYLAFHTADDAAPYLAKAFVDAHFDFYNRTLRGQNEQRPRWQRVLDTISASMGEAVGQLYVERTFPPEAKAKALELVNNLQAALKVRLQELEWMGEETKAQALEKFASFTPKIGYPDSWRDYASLEIGRGHYYDNVRAASAFEHRRQMSKAGQPVDKGEWGMPPQQVNAYYNPQRNEIAFPAAILQPPYFDPEADNAVNYGAIGGVIGHELLHGFDDQGSKFDANGNYRMWWTAEDRARFEERTGRLVQQASNYVALRNFQDGSTANLTVDGALTLGENIADLGGLTVAYAAMQRANGGQEPAPIDGLSADQRFFLSWAQVWRRNYREEELKLRLSTDVHAPAKFRVNGPLSNLDAFQAAFSCKAGDPMVAPAETRVHIW</sequence>
<dbReference type="InterPro" id="IPR042089">
    <property type="entry name" value="Peptidase_M13_dom_2"/>
</dbReference>
<dbReference type="Gene3D" id="3.40.390.10">
    <property type="entry name" value="Collagenase (Catalytic Domain)"/>
    <property type="match status" value="1"/>
</dbReference>
<evidence type="ECO:0000256" key="7">
    <source>
        <dbReference type="ARBA" id="ARBA00023049"/>
    </source>
</evidence>
<dbReference type="InterPro" id="IPR000718">
    <property type="entry name" value="Peptidase_M13"/>
</dbReference>
<keyword evidence="7" id="KW-0482">Metalloprotease</keyword>
<accession>A0A4V3UTU7</accession>
<evidence type="ECO:0000259" key="10">
    <source>
        <dbReference type="Pfam" id="PF05649"/>
    </source>
</evidence>
<dbReference type="EMBL" id="SMAF01000002">
    <property type="protein sequence ID" value="TCT00659.1"/>
    <property type="molecule type" value="Genomic_DNA"/>
</dbReference>
<keyword evidence="12" id="KW-1185">Reference proteome</keyword>
<feature type="signal peptide" evidence="8">
    <location>
        <begin position="1"/>
        <end position="24"/>
    </location>
</feature>
<dbReference type="CDD" id="cd08662">
    <property type="entry name" value="M13"/>
    <property type="match status" value="1"/>
</dbReference>
<organism evidence="11 12">
    <name type="scientific">Pseudofulvimonas gallinarii</name>
    <dbReference type="NCBI Taxonomy" id="634155"/>
    <lineage>
        <taxon>Bacteria</taxon>
        <taxon>Pseudomonadati</taxon>
        <taxon>Pseudomonadota</taxon>
        <taxon>Gammaproteobacteria</taxon>
        <taxon>Lysobacterales</taxon>
        <taxon>Rhodanobacteraceae</taxon>
        <taxon>Pseudofulvimonas</taxon>
    </lineage>
</organism>
<comment type="similarity">
    <text evidence="2">Belongs to the peptidase M13 family.</text>
</comment>
<dbReference type="AlphaFoldDB" id="A0A4V3UTU7"/>
<evidence type="ECO:0000256" key="2">
    <source>
        <dbReference type="ARBA" id="ARBA00007357"/>
    </source>
</evidence>
<dbReference type="InterPro" id="IPR008753">
    <property type="entry name" value="Peptidase_M13_N"/>
</dbReference>
<dbReference type="Proteomes" id="UP000294599">
    <property type="component" value="Unassembled WGS sequence"/>
</dbReference>
<keyword evidence="8" id="KW-0732">Signal</keyword>
<feature type="domain" description="Peptidase M13 N-terminal" evidence="10">
    <location>
        <begin position="43"/>
        <end position="421"/>
    </location>
</feature>
<name>A0A4V3UTU7_9GAMM</name>
<keyword evidence="5" id="KW-0378">Hydrolase</keyword>
<dbReference type="InterPro" id="IPR018497">
    <property type="entry name" value="Peptidase_M13_C"/>
</dbReference>
<evidence type="ECO:0000256" key="6">
    <source>
        <dbReference type="ARBA" id="ARBA00022833"/>
    </source>
</evidence>
<evidence type="ECO:0000256" key="4">
    <source>
        <dbReference type="ARBA" id="ARBA00022723"/>
    </source>
</evidence>
<dbReference type="Pfam" id="PF01431">
    <property type="entry name" value="Peptidase_M13"/>
    <property type="match status" value="1"/>
</dbReference>
<dbReference type="RefSeq" id="WP_123520975.1">
    <property type="nucleotide sequence ID" value="NZ_JBHLWF010000013.1"/>
</dbReference>
<keyword evidence="3" id="KW-0645">Protease</keyword>
<reference evidence="11 12" key="1">
    <citation type="submission" date="2019-03" db="EMBL/GenBank/DDBJ databases">
        <title>Genomic Encyclopedia of Type Strains, Phase IV (KMG-IV): sequencing the most valuable type-strain genomes for metagenomic binning, comparative biology and taxonomic classification.</title>
        <authorList>
            <person name="Goeker M."/>
        </authorList>
    </citation>
    <scope>NUCLEOTIDE SEQUENCE [LARGE SCALE GENOMIC DNA]</scope>
    <source>
        <strain evidence="11 12">DSM 21944</strain>
    </source>
</reference>
<protein>
    <submittedName>
        <fullName evidence="11">Endothelin-converting enzyme</fullName>
    </submittedName>
</protein>
<evidence type="ECO:0000256" key="3">
    <source>
        <dbReference type="ARBA" id="ARBA00022670"/>
    </source>
</evidence>
<dbReference type="Pfam" id="PF05649">
    <property type="entry name" value="Peptidase_M13_N"/>
    <property type="match status" value="1"/>
</dbReference>
<dbReference type="GO" id="GO:0004222">
    <property type="term" value="F:metalloendopeptidase activity"/>
    <property type="evidence" value="ECO:0007669"/>
    <property type="project" value="InterPro"/>
</dbReference>
<comment type="caution">
    <text evidence="11">The sequence shown here is derived from an EMBL/GenBank/DDBJ whole genome shotgun (WGS) entry which is preliminary data.</text>
</comment>
<evidence type="ECO:0000259" key="9">
    <source>
        <dbReference type="Pfam" id="PF01431"/>
    </source>
</evidence>
<evidence type="ECO:0000256" key="1">
    <source>
        <dbReference type="ARBA" id="ARBA00001947"/>
    </source>
</evidence>
<evidence type="ECO:0000313" key="11">
    <source>
        <dbReference type="EMBL" id="TCT00659.1"/>
    </source>
</evidence>
<dbReference type="GO" id="GO:0016485">
    <property type="term" value="P:protein processing"/>
    <property type="evidence" value="ECO:0007669"/>
    <property type="project" value="TreeGrafter"/>
</dbReference>
<dbReference type="GO" id="GO:0005886">
    <property type="term" value="C:plasma membrane"/>
    <property type="evidence" value="ECO:0007669"/>
    <property type="project" value="TreeGrafter"/>
</dbReference>
<dbReference type="SUPFAM" id="SSF55486">
    <property type="entry name" value="Metalloproteases ('zincins'), catalytic domain"/>
    <property type="match status" value="1"/>
</dbReference>
<evidence type="ECO:0000256" key="8">
    <source>
        <dbReference type="SAM" id="SignalP"/>
    </source>
</evidence>
<feature type="domain" description="Peptidase M13 C-terminal" evidence="9">
    <location>
        <begin position="473"/>
        <end position="681"/>
    </location>
</feature>
<dbReference type="Gene3D" id="1.10.1380.10">
    <property type="entry name" value="Neutral endopeptidase , domain2"/>
    <property type="match status" value="1"/>
</dbReference>
<dbReference type="PANTHER" id="PTHR11733:SF167">
    <property type="entry name" value="FI17812P1-RELATED"/>
    <property type="match status" value="1"/>
</dbReference>
<keyword evidence="6" id="KW-0862">Zinc</keyword>
<dbReference type="InterPro" id="IPR024079">
    <property type="entry name" value="MetalloPept_cat_dom_sf"/>
</dbReference>
<dbReference type="PANTHER" id="PTHR11733">
    <property type="entry name" value="ZINC METALLOPROTEASE FAMILY M13 NEPRILYSIN-RELATED"/>
    <property type="match status" value="1"/>
</dbReference>
<proteinExistence type="inferred from homology"/>